<dbReference type="InParanoid" id="K1R319"/>
<dbReference type="EMBL" id="JH816852">
    <property type="protein sequence ID" value="EKC28246.1"/>
    <property type="molecule type" value="Genomic_DNA"/>
</dbReference>
<protein>
    <submittedName>
        <fullName evidence="1">Uncharacterized protein</fullName>
    </submittedName>
</protein>
<reference evidence="1" key="1">
    <citation type="journal article" date="2012" name="Nature">
        <title>The oyster genome reveals stress adaptation and complexity of shell formation.</title>
        <authorList>
            <person name="Zhang G."/>
            <person name="Fang X."/>
            <person name="Guo X."/>
            <person name="Li L."/>
            <person name="Luo R."/>
            <person name="Xu F."/>
            <person name="Yang P."/>
            <person name="Zhang L."/>
            <person name="Wang X."/>
            <person name="Qi H."/>
            <person name="Xiong Z."/>
            <person name="Que H."/>
            <person name="Xie Y."/>
            <person name="Holland P.W."/>
            <person name="Paps J."/>
            <person name="Zhu Y."/>
            <person name="Wu F."/>
            <person name="Chen Y."/>
            <person name="Wang J."/>
            <person name="Peng C."/>
            <person name="Meng J."/>
            <person name="Yang L."/>
            <person name="Liu J."/>
            <person name="Wen B."/>
            <person name="Zhang N."/>
            <person name="Huang Z."/>
            <person name="Zhu Q."/>
            <person name="Feng Y."/>
            <person name="Mount A."/>
            <person name="Hedgecock D."/>
            <person name="Xu Z."/>
            <person name="Liu Y."/>
            <person name="Domazet-Loso T."/>
            <person name="Du Y."/>
            <person name="Sun X."/>
            <person name="Zhang S."/>
            <person name="Liu B."/>
            <person name="Cheng P."/>
            <person name="Jiang X."/>
            <person name="Li J."/>
            <person name="Fan D."/>
            <person name="Wang W."/>
            <person name="Fu W."/>
            <person name="Wang T."/>
            <person name="Wang B."/>
            <person name="Zhang J."/>
            <person name="Peng Z."/>
            <person name="Li Y."/>
            <person name="Li N."/>
            <person name="Wang J."/>
            <person name="Chen M."/>
            <person name="He Y."/>
            <person name="Tan F."/>
            <person name="Song X."/>
            <person name="Zheng Q."/>
            <person name="Huang R."/>
            <person name="Yang H."/>
            <person name="Du X."/>
            <person name="Chen L."/>
            <person name="Yang M."/>
            <person name="Gaffney P.M."/>
            <person name="Wang S."/>
            <person name="Luo L."/>
            <person name="She Z."/>
            <person name="Ming Y."/>
            <person name="Huang W."/>
            <person name="Zhang S."/>
            <person name="Huang B."/>
            <person name="Zhang Y."/>
            <person name="Qu T."/>
            <person name="Ni P."/>
            <person name="Miao G."/>
            <person name="Wang J."/>
            <person name="Wang Q."/>
            <person name="Steinberg C.E."/>
            <person name="Wang H."/>
            <person name="Li N."/>
            <person name="Qian L."/>
            <person name="Zhang G."/>
            <person name="Li Y."/>
            <person name="Yang H."/>
            <person name="Liu X."/>
            <person name="Wang J."/>
            <person name="Yin Y."/>
            <person name="Wang J."/>
        </authorList>
    </citation>
    <scope>NUCLEOTIDE SEQUENCE [LARGE SCALE GENOMIC DNA]</scope>
    <source>
        <strain evidence="1">05x7-T-G4-1.051#20</strain>
    </source>
</reference>
<dbReference type="AlphaFoldDB" id="K1R319"/>
<dbReference type="HOGENOM" id="CLU_2963017_0_0_1"/>
<proteinExistence type="predicted"/>
<name>K1R319_MAGGI</name>
<accession>K1R319</accession>
<organism evidence="1">
    <name type="scientific">Magallana gigas</name>
    <name type="common">Pacific oyster</name>
    <name type="synonym">Crassostrea gigas</name>
    <dbReference type="NCBI Taxonomy" id="29159"/>
    <lineage>
        <taxon>Eukaryota</taxon>
        <taxon>Metazoa</taxon>
        <taxon>Spiralia</taxon>
        <taxon>Lophotrochozoa</taxon>
        <taxon>Mollusca</taxon>
        <taxon>Bivalvia</taxon>
        <taxon>Autobranchia</taxon>
        <taxon>Pteriomorphia</taxon>
        <taxon>Ostreida</taxon>
        <taxon>Ostreoidea</taxon>
        <taxon>Ostreidae</taxon>
        <taxon>Magallana</taxon>
    </lineage>
</organism>
<evidence type="ECO:0000313" key="1">
    <source>
        <dbReference type="EMBL" id="EKC28246.1"/>
    </source>
</evidence>
<gene>
    <name evidence="1" type="ORF">CGI_10019486</name>
</gene>
<sequence length="59" mass="6745">MLRVRNQRASKARSSYAAVSNGRNTVASKSAYVQNCLKKFSSEALKKDQPLECRMIYWC</sequence>